<dbReference type="Proteomes" id="UP000198878">
    <property type="component" value="Unassembled WGS sequence"/>
</dbReference>
<sequence length="393" mass="39043">MDRPSQEPPEPSPLSFPVEAPKVAGVEPGAGSPGGGDPLDFPAEAALPEIGAGGSVANPLAFPAEAARSPESGSPAGPEGSVANPLDFPAEAAWSPDSGSPVGSEGSVANPLAFPAEAARPPETGSPAGPEGSVANPLDFPAQTPPPPGQDPLAFPAQAAAPPSAPPPPITPLPFPVAQLPGAVPAPQPAPAAAAAPTPEPRTPGLLRFLPPALTATAALLATGGLFLPLFLVQQHISVRQRVFDAQLTVTESAWGSRIEVPGQEAADQASSPVGIPVVIAVLLLAVAAFTAFARPRHGRWLIGAGAFFTGGVVLTVGMSGLGWSAKVDGLDFDVTTAAGMWLLIAAAAVATAAAVIAALPGRDWADPALAYADTPTPPTGVAITVLPPEEPD</sequence>
<dbReference type="RefSeq" id="WP_244180442.1">
    <property type="nucleotide sequence ID" value="NZ_FNUJ01000005.1"/>
</dbReference>
<evidence type="ECO:0000313" key="3">
    <source>
        <dbReference type="EMBL" id="SEF31395.1"/>
    </source>
</evidence>
<evidence type="ECO:0000256" key="1">
    <source>
        <dbReference type="SAM" id="MobiDB-lite"/>
    </source>
</evidence>
<gene>
    <name evidence="3" type="ORF">SAMN05421837_105718</name>
</gene>
<feature type="compositionally biased region" description="Low complexity" evidence="1">
    <location>
        <begin position="191"/>
        <end position="204"/>
    </location>
</feature>
<evidence type="ECO:0000313" key="4">
    <source>
        <dbReference type="Proteomes" id="UP000198878"/>
    </source>
</evidence>
<dbReference type="EMBL" id="FNUJ01000005">
    <property type="protein sequence ID" value="SEF31395.1"/>
    <property type="molecule type" value="Genomic_DNA"/>
</dbReference>
<feature type="compositionally biased region" description="Low complexity" evidence="1">
    <location>
        <begin position="15"/>
        <end position="30"/>
    </location>
</feature>
<accession>A0A1H5QZ72</accession>
<feature type="transmembrane region" description="Helical" evidence="2">
    <location>
        <begin position="274"/>
        <end position="294"/>
    </location>
</feature>
<feature type="compositionally biased region" description="Low complexity" evidence="1">
    <location>
        <begin position="151"/>
        <end position="162"/>
    </location>
</feature>
<name>A0A1H5QZ72_9PSEU</name>
<feature type="region of interest" description="Disordered" evidence="1">
    <location>
        <begin position="1"/>
        <end position="204"/>
    </location>
</feature>
<organism evidence="3 4">
    <name type="scientific">Amycolatopsis pretoriensis</name>
    <dbReference type="NCBI Taxonomy" id="218821"/>
    <lineage>
        <taxon>Bacteria</taxon>
        <taxon>Bacillati</taxon>
        <taxon>Actinomycetota</taxon>
        <taxon>Actinomycetes</taxon>
        <taxon>Pseudonocardiales</taxon>
        <taxon>Pseudonocardiaceae</taxon>
        <taxon>Amycolatopsis</taxon>
    </lineage>
</organism>
<reference evidence="4" key="1">
    <citation type="submission" date="2016-10" db="EMBL/GenBank/DDBJ databases">
        <authorList>
            <person name="Varghese N."/>
            <person name="Submissions S."/>
        </authorList>
    </citation>
    <scope>NUCLEOTIDE SEQUENCE [LARGE SCALE GENOMIC DNA]</scope>
    <source>
        <strain evidence="4">DSM 44654</strain>
    </source>
</reference>
<feature type="transmembrane region" description="Helical" evidence="2">
    <location>
        <begin position="339"/>
        <end position="360"/>
    </location>
</feature>
<keyword evidence="2" id="KW-0812">Transmembrane</keyword>
<evidence type="ECO:0000256" key="2">
    <source>
        <dbReference type="SAM" id="Phobius"/>
    </source>
</evidence>
<feature type="compositionally biased region" description="Pro residues" evidence="1">
    <location>
        <begin position="163"/>
        <end position="175"/>
    </location>
</feature>
<dbReference type="AlphaFoldDB" id="A0A1H5QZ72"/>
<feature type="compositionally biased region" description="Pro residues" evidence="1">
    <location>
        <begin position="1"/>
        <end position="14"/>
    </location>
</feature>
<protein>
    <submittedName>
        <fullName evidence="3">Uncharacterized protein</fullName>
    </submittedName>
</protein>
<keyword evidence="2" id="KW-0472">Membrane</keyword>
<keyword evidence="4" id="KW-1185">Reference proteome</keyword>
<dbReference type="STRING" id="218821.SAMN05421837_105718"/>
<keyword evidence="2" id="KW-1133">Transmembrane helix</keyword>
<feature type="transmembrane region" description="Helical" evidence="2">
    <location>
        <begin position="301"/>
        <end position="319"/>
    </location>
</feature>
<proteinExistence type="predicted"/>